<dbReference type="Proteomes" id="UP000011873">
    <property type="component" value="Unassembled WGS sequence"/>
</dbReference>
<organism evidence="1 2">
    <name type="scientific">Leptospira borgpetersenii serovar Hardjo-bovis str. Sponselee</name>
    <dbReference type="NCBI Taxonomy" id="1303729"/>
    <lineage>
        <taxon>Bacteria</taxon>
        <taxon>Pseudomonadati</taxon>
        <taxon>Spirochaetota</taxon>
        <taxon>Spirochaetia</taxon>
        <taxon>Leptospirales</taxon>
        <taxon>Leptospiraceae</taxon>
        <taxon>Leptospira</taxon>
    </lineage>
</organism>
<dbReference type="AlphaFoldDB" id="M6C9Z0"/>
<dbReference type="EMBL" id="ANMU01000054">
    <property type="protein sequence ID" value="EMJ83065.1"/>
    <property type="molecule type" value="Genomic_DNA"/>
</dbReference>
<name>M6C9Z0_LEPBO</name>
<accession>M6C9Z0</accession>
<reference evidence="1 2" key="1">
    <citation type="submission" date="2013-01" db="EMBL/GenBank/DDBJ databases">
        <authorList>
            <person name="Harkins D.M."/>
            <person name="Durkin A.S."/>
            <person name="Brinkac L.M."/>
            <person name="Haft D.H."/>
            <person name="Selengut J.D."/>
            <person name="Sanka R."/>
            <person name="DePew J."/>
            <person name="Purushe J."/>
            <person name="Galloway R.L."/>
            <person name="Vinetz J.M."/>
            <person name="Sutton G.G."/>
            <person name="Nierman W.C."/>
            <person name="Fouts D.E."/>
        </authorList>
    </citation>
    <scope>NUCLEOTIDE SEQUENCE [LARGE SCALE GENOMIC DNA]</scope>
    <source>
        <strain evidence="1 2">Sponselee CDC</strain>
    </source>
</reference>
<dbReference type="PATRIC" id="fig|1218567.3.peg.1343"/>
<gene>
    <name evidence="1" type="ORF">LEP1GSC016_3982</name>
</gene>
<evidence type="ECO:0000313" key="2">
    <source>
        <dbReference type="Proteomes" id="UP000011873"/>
    </source>
</evidence>
<evidence type="ECO:0000313" key="1">
    <source>
        <dbReference type="EMBL" id="EMJ83065.1"/>
    </source>
</evidence>
<comment type="caution">
    <text evidence="1">The sequence shown here is derived from an EMBL/GenBank/DDBJ whole genome shotgun (WGS) entry which is preliminary data.</text>
</comment>
<sequence length="43" mass="5379">MKIVSQTFIKYILEFSNVVKQWFLIRNLYNVLLFFYFIEMPKN</sequence>
<proteinExistence type="predicted"/>
<protein>
    <submittedName>
        <fullName evidence="1">Uncharacterized protein</fullName>
    </submittedName>
</protein>